<dbReference type="Proteomes" id="UP001261666">
    <property type="component" value="Unassembled WGS sequence"/>
</dbReference>
<evidence type="ECO:0000313" key="2">
    <source>
        <dbReference type="Proteomes" id="UP001261666"/>
    </source>
</evidence>
<comment type="caution">
    <text evidence="1">The sequence shown here is derived from an EMBL/GenBank/DDBJ whole genome shotgun (WGS) entry which is preliminary data.</text>
</comment>
<protein>
    <submittedName>
        <fullName evidence="1">Uncharacterized protein</fullName>
    </submittedName>
</protein>
<keyword evidence="2" id="KW-1185">Reference proteome</keyword>
<gene>
    <name evidence="1" type="ORF">QE364_001539</name>
</gene>
<organism evidence="1 2">
    <name type="scientific">Nocardioides zeae</name>
    <dbReference type="NCBI Taxonomy" id="1457234"/>
    <lineage>
        <taxon>Bacteria</taxon>
        <taxon>Bacillati</taxon>
        <taxon>Actinomycetota</taxon>
        <taxon>Actinomycetes</taxon>
        <taxon>Propionibacteriales</taxon>
        <taxon>Nocardioidaceae</taxon>
        <taxon>Nocardioides</taxon>
    </lineage>
</organism>
<proteinExistence type="predicted"/>
<reference evidence="1" key="1">
    <citation type="submission" date="2023-08" db="EMBL/GenBank/DDBJ databases">
        <title>Functional and genomic diversity of the sorghum phyllosphere microbiome.</title>
        <authorList>
            <person name="Shade A."/>
        </authorList>
    </citation>
    <scope>NUCLEOTIDE SEQUENCE</scope>
    <source>
        <strain evidence="1">SORGH_AS_0885</strain>
    </source>
</reference>
<accession>A0ACC6IGN4</accession>
<name>A0ACC6IGN4_9ACTN</name>
<evidence type="ECO:0000313" key="1">
    <source>
        <dbReference type="EMBL" id="MDR6209839.1"/>
    </source>
</evidence>
<sequence>MTTEQEQVAGPEDRKLVTLARATRARARAAEGAAVRDQDGRTYAAATVALPSLEVSALGVCVAMAIASGARSLEAAVVLGDAETVDDRDLAVVRDFSGAGVPVHLADPRGTLRGTALS</sequence>
<dbReference type="EMBL" id="JAVIZJ010000003">
    <property type="protein sequence ID" value="MDR6209839.1"/>
    <property type="molecule type" value="Genomic_DNA"/>
</dbReference>